<protein>
    <submittedName>
        <fullName evidence="3">Protein rep</fullName>
    </submittedName>
</protein>
<dbReference type="Pfam" id="PF01446">
    <property type="entry name" value="Rep_1"/>
    <property type="match status" value="1"/>
</dbReference>
<comment type="similarity">
    <text evidence="1">Belongs to the Gram-positive plasmids replication protein type 1 family.</text>
</comment>
<dbReference type="GO" id="GO:0003677">
    <property type="term" value="F:DNA binding"/>
    <property type="evidence" value="ECO:0007669"/>
    <property type="project" value="InterPro"/>
</dbReference>
<dbReference type="Proteomes" id="UP000651057">
    <property type="component" value="Unassembled WGS sequence"/>
</dbReference>
<sequence length="339" mass="39539">MYTLAESGTNKTGQNHIIVNGEGSDLNKKEALKGRAKRKTITQIMMLRLIEVAQENGEPELEKSYWNTYYCQQNIVTADGRLYGKYCKNRFCTLCCSIRKAEMINKYFPVMKEWEDPYFLTLTVKSCNAYNLPKYIKKFTQGIQRITEKHRKRYQRGRGKMLIGVRSLECNFNPKKKTYNPHLHIITKDKYTAEVLLAEWLQLWTPKFVNRKAQNLQRVTDLENGLVEIIKYGSKIFTEPDLRKREKESSTAQIYIKALDTILTAMKGKRIFDRFGFNSPKKTTKQKFSAKLLSNYNEWEYNSKTADWENVATGELLSGYEIPSHLQALLENNINTSLE</sequence>
<dbReference type="GO" id="GO:0006260">
    <property type="term" value="P:DNA replication"/>
    <property type="evidence" value="ECO:0007669"/>
    <property type="project" value="UniProtKB-KW"/>
</dbReference>
<dbReference type="InterPro" id="IPR000989">
    <property type="entry name" value="Rep"/>
</dbReference>
<evidence type="ECO:0000313" key="3">
    <source>
        <dbReference type="EMBL" id="MBL0684863.1"/>
    </source>
</evidence>
<comment type="caution">
    <text evidence="3">The sequence shown here is derived from an EMBL/GenBank/DDBJ whole genome shotgun (WGS) entry which is preliminary data.</text>
</comment>
<dbReference type="EMBL" id="JAERQJ010000006">
    <property type="protein sequence ID" value="MBL0684863.1"/>
    <property type="molecule type" value="Genomic_DNA"/>
</dbReference>
<dbReference type="AlphaFoldDB" id="A0A936ZZJ3"/>
<accession>A0A936ZZJ3</accession>
<evidence type="ECO:0000256" key="2">
    <source>
        <dbReference type="ARBA" id="ARBA00022705"/>
    </source>
</evidence>
<evidence type="ECO:0000313" key="4">
    <source>
        <dbReference type="Proteomes" id="UP000651057"/>
    </source>
</evidence>
<dbReference type="RefSeq" id="WP_201921989.1">
    <property type="nucleotide sequence ID" value="NZ_BAABAX010000014.1"/>
</dbReference>
<evidence type="ECO:0000256" key="1">
    <source>
        <dbReference type="ARBA" id="ARBA00008909"/>
    </source>
</evidence>
<name>A0A936ZZJ3_9FLAO</name>
<keyword evidence="2" id="KW-0235">DNA replication</keyword>
<proteinExistence type="inferred from homology"/>
<reference evidence="3" key="1">
    <citation type="submission" date="2021-01" db="EMBL/GenBank/DDBJ databases">
        <authorList>
            <person name="Zhong Y.L."/>
        </authorList>
    </citation>
    <scope>NUCLEOTIDE SEQUENCE</scope>
    <source>
        <strain evidence="3">KCTC 23302</strain>
    </source>
</reference>
<keyword evidence="4" id="KW-1185">Reference proteome</keyword>
<organism evidence="3 4">
    <name type="scientific">Aquimarina mytili</name>
    <dbReference type="NCBI Taxonomy" id="874423"/>
    <lineage>
        <taxon>Bacteria</taxon>
        <taxon>Pseudomonadati</taxon>
        <taxon>Bacteroidota</taxon>
        <taxon>Flavobacteriia</taxon>
        <taxon>Flavobacteriales</taxon>
        <taxon>Flavobacteriaceae</taxon>
        <taxon>Aquimarina</taxon>
    </lineage>
</organism>
<gene>
    <name evidence="3" type="ORF">JJQ60_15140</name>
</gene>